<comment type="similarity">
    <text evidence="1">Belongs to the peptidase S33 family.</text>
</comment>
<dbReference type="Pfam" id="PF06441">
    <property type="entry name" value="EHN"/>
    <property type="match status" value="1"/>
</dbReference>
<comment type="caution">
    <text evidence="5">The sequence shown here is derived from an EMBL/GenBank/DDBJ whole genome shotgun (WGS) entry which is preliminary data.</text>
</comment>
<evidence type="ECO:0000256" key="1">
    <source>
        <dbReference type="ARBA" id="ARBA00010088"/>
    </source>
</evidence>
<dbReference type="PANTHER" id="PTHR21661">
    <property type="entry name" value="EPOXIDE HYDROLASE 1-RELATED"/>
    <property type="match status" value="1"/>
</dbReference>
<proteinExistence type="inferred from homology"/>
<accession>A0AAW1JY41</accession>
<keyword evidence="2" id="KW-0058">Aromatic hydrocarbons catabolism</keyword>
<dbReference type="EMBL" id="JASPKY010000304">
    <property type="protein sequence ID" value="KAK9709683.1"/>
    <property type="molecule type" value="Genomic_DNA"/>
</dbReference>
<dbReference type="InterPro" id="IPR029058">
    <property type="entry name" value="AB_hydrolase_fold"/>
</dbReference>
<evidence type="ECO:0000256" key="3">
    <source>
        <dbReference type="ARBA" id="ARBA00022801"/>
    </source>
</evidence>
<evidence type="ECO:0000313" key="5">
    <source>
        <dbReference type="EMBL" id="KAK9709683.1"/>
    </source>
</evidence>
<dbReference type="PANTHER" id="PTHR21661:SF35">
    <property type="entry name" value="EPOXIDE HYDROLASE"/>
    <property type="match status" value="1"/>
</dbReference>
<dbReference type="AlphaFoldDB" id="A0AAW1JY41"/>
<dbReference type="SUPFAM" id="SSF53474">
    <property type="entry name" value="alpha/beta-Hydrolases"/>
    <property type="match status" value="2"/>
</dbReference>
<keyword evidence="3 5" id="KW-0378">Hydrolase</keyword>
<evidence type="ECO:0000259" key="4">
    <source>
        <dbReference type="Pfam" id="PF06441"/>
    </source>
</evidence>
<feature type="domain" description="Epoxide hydrolase N-terminal" evidence="4">
    <location>
        <begin position="51"/>
        <end position="161"/>
    </location>
</feature>
<organism evidence="5 6">
    <name type="scientific">Popillia japonica</name>
    <name type="common">Japanese beetle</name>
    <dbReference type="NCBI Taxonomy" id="7064"/>
    <lineage>
        <taxon>Eukaryota</taxon>
        <taxon>Metazoa</taxon>
        <taxon>Ecdysozoa</taxon>
        <taxon>Arthropoda</taxon>
        <taxon>Hexapoda</taxon>
        <taxon>Insecta</taxon>
        <taxon>Pterygota</taxon>
        <taxon>Neoptera</taxon>
        <taxon>Endopterygota</taxon>
        <taxon>Coleoptera</taxon>
        <taxon>Polyphaga</taxon>
        <taxon>Scarabaeiformia</taxon>
        <taxon>Scarabaeidae</taxon>
        <taxon>Rutelinae</taxon>
        <taxon>Popillia</taxon>
    </lineage>
</organism>
<keyword evidence="6" id="KW-1185">Reference proteome</keyword>
<dbReference type="GO" id="GO:0097176">
    <property type="term" value="P:epoxide metabolic process"/>
    <property type="evidence" value="ECO:0007669"/>
    <property type="project" value="TreeGrafter"/>
</dbReference>
<reference evidence="5 6" key="1">
    <citation type="journal article" date="2024" name="BMC Genomics">
        <title>De novo assembly and annotation of Popillia japonica's genome with initial clues to its potential as an invasive pest.</title>
        <authorList>
            <person name="Cucini C."/>
            <person name="Boschi S."/>
            <person name="Funari R."/>
            <person name="Cardaioli E."/>
            <person name="Iannotti N."/>
            <person name="Marturano G."/>
            <person name="Paoli F."/>
            <person name="Bruttini M."/>
            <person name="Carapelli A."/>
            <person name="Frati F."/>
            <person name="Nardi F."/>
        </authorList>
    </citation>
    <scope>NUCLEOTIDE SEQUENCE [LARGE SCALE GENOMIC DNA]</scope>
    <source>
        <strain evidence="5">DMR45628</strain>
    </source>
</reference>
<dbReference type="Gene3D" id="3.40.50.1820">
    <property type="entry name" value="alpha/beta hydrolase"/>
    <property type="match status" value="1"/>
</dbReference>
<dbReference type="InterPro" id="IPR010497">
    <property type="entry name" value="Epoxide_hydro_N"/>
</dbReference>
<dbReference type="Proteomes" id="UP001458880">
    <property type="component" value="Unassembled WGS sequence"/>
</dbReference>
<dbReference type="GO" id="GO:0004301">
    <property type="term" value="F:epoxide hydrolase activity"/>
    <property type="evidence" value="ECO:0007669"/>
    <property type="project" value="TreeGrafter"/>
</dbReference>
<sequence>MLYNLEAIQDDSSGNKSKCTSSLLLHTPPVPVLEEVCWGKKTNCEDGDRSIRPFSVNVSKETMDDLNYRLKNAIIPDPIENSKQHYGFNGNTLRNVIDYWLNDYDWERRQTYLNRFPHFKTRIQGLDIHFIHIKPDIPSNKNIPTYPLLICHGWGGSFREFLEVIPILTTPHKEYGFAFEIVLPSLPGFIFSEATTKPGLATPQRIWLRFRNRATIPAGIHLLRSNDETRFGNAANRDDIEEFKRIWLRFRNRATIPAGIHLLRSNDETRFGNAANRDDIEEFNGTNRFAMILKNLMGRIGHERFYLHGGDWGSVVVKDLATLFPDNVLGLHCTLGMSVAKLSWVKYLIGGVFPRLVVSREFEDRMYPIREKLANFLMETGYMHIQATKPDTIGCAIANSPVGLAAYLLEKFSTLADPQFKHREDAGLLERYTYEKLIDNLMLYWVTRSITSASRIYYEGITRRQSDLKLAEIPIDPKIPCAVARFPNECNRPTSRKAATLPPDFILRDKFPNLVQSTDFKEGGHFAALENGLSEVFAQDVFSAVNKMRNLNDKIKNDK</sequence>
<evidence type="ECO:0000256" key="2">
    <source>
        <dbReference type="ARBA" id="ARBA00022797"/>
    </source>
</evidence>
<gene>
    <name evidence="5" type="ORF">QE152_g26457</name>
</gene>
<name>A0AAW1JY41_POPJA</name>
<evidence type="ECO:0000313" key="6">
    <source>
        <dbReference type="Proteomes" id="UP001458880"/>
    </source>
</evidence>
<protein>
    <submittedName>
        <fullName evidence="5">Epoxide hydrolase N terminus</fullName>
    </submittedName>
</protein>